<dbReference type="EMBL" id="CP000828">
    <property type="protein sequence ID" value="ABW30731.1"/>
    <property type="molecule type" value="Genomic_DNA"/>
</dbReference>
<dbReference type="KEGG" id="amr:AM1_5786"/>
<dbReference type="Proteomes" id="UP000000268">
    <property type="component" value="Chromosome"/>
</dbReference>
<dbReference type="STRING" id="329726.AM1_5786"/>
<feature type="region of interest" description="Disordered" evidence="1">
    <location>
        <begin position="1"/>
        <end position="72"/>
    </location>
</feature>
<accession>B0BZI6</accession>
<dbReference type="Pfam" id="PF11332">
    <property type="entry name" value="DUF3134"/>
    <property type="match status" value="1"/>
</dbReference>
<gene>
    <name evidence="2" type="ordered locus">AM1_5786</name>
</gene>
<name>B0BZI6_ACAM1</name>
<dbReference type="RefSeq" id="WP_012165945.1">
    <property type="nucleotide sequence ID" value="NC_009925.1"/>
</dbReference>
<dbReference type="OrthoDB" id="542362at2"/>
<reference evidence="2 3" key="1">
    <citation type="journal article" date="2008" name="Proc. Natl. Acad. Sci. U.S.A.">
        <title>Niche adaptation and genome expansion in the chlorophyll d-producing cyanobacterium Acaryochloris marina.</title>
        <authorList>
            <person name="Swingley W.D."/>
            <person name="Chen M."/>
            <person name="Cheung P.C."/>
            <person name="Conrad A.L."/>
            <person name="Dejesa L.C."/>
            <person name="Hao J."/>
            <person name="Honchak B.M."/>
            <person name="Karbach L.E."/>
            <person name="Kurdoglu A."/>
            <person name="Lahiri S."/>
            <person name="Mastrian S.D."/>
            <person name="Miyashita H."/>
            <person name="Page L."/>
            <person name="Ramakrishna P."/>
            <person name="Satoh S."/>
            <person name="Sattley W.M."/>
            <person name="Shimada Y."/>
            <person name="Taylor H.L."/>
            <person name="Tomo T."/>
            <person name="Tsuchiya T."/>
            <person name="Wang Z.T."/>
            <person name="Raymond J."/>
            <person name="Mimuro M."/>
            <person name="Blankenship R.E."/>
            <person name="Touchman J.W."/>
        </authorList>
    </citation>
    <scope>NUCLEOTIDE SEQUENCE [LARGE SCALE GENOMIC DNA]</scope>
    <source>
        <strain evidence="3">MBIC 11017</strain>
    </source>
</reference>
<protein>
    <recommendedName>
        <fullName evidence="4">DUF3134 domain-containing protein</fullName>
    </recommendedName>
</protein>
<keyword evidence="3" id="KW-1185">Reference proteome</keyword>
<organism evidence="2 3">
    <name type="scientific">Acaryochloris marina (strain MBIC 11017)</name>
    <dbReference type="NCBI Taxonomy" id="329726"/>
    <lineage>
        <taxon>Bacteria</taxon>
        <taxon>Bacillati</taxon>
        <taxon>Cyanobacteriota</taxon>
        <taxon>Cyanophyceae</taxon>
        <taxon>Acaryochloridales</taxon>
        <taxon>Acaryochloridaceae</taxon>
        <taxon>Acaryochloris</taxon>
    </lineage>
</organism>
<evidence type="ECO:0000313" key="2">
    <source>
        <dbReference type="EMBL" id="ABW30731.1"/>
    </source>
</evidence>
<evidence type="ECO:0008006" key="4">
    <source>
        <dbReference type="Google" id="ProtNLM"/>
    </source>
</evidence>
<dbReference type="HOGENOM" id="CLU_186198_1_0_3"/>
<evidence type="ECO:0000313" key="3">
    <source>
        <dbReference type="Proteomes" id="UP000000268"/>
    </source>
</evidence>
<feature type="compositionally biased region" description="Basic and acidic residues" evidence="1">
    <location>
        <begin position="36"/>
        <end position="49"/>
    </location>
</feature>
<evidence type="ECO:0000256" key="1">
    <source>
        <dbReference type="SAM" id="MobiDB-lite"/>
    </source>
</evidence>
<sequence>MENPSLREQPREQKAPIMESRQDASILGWLEGSGRLMDRDTQERAKTVLEEEESEEINALMGGDDDADDDEE</sequence>
<dbReference type="InterPro" id="IPR021481">
    <property type="entry name" value="DUF3134"/>
</dbReference>
<proteinExistence type="predicted"/>
<feature type="compositionally biased region" description="Acidic residues" evidence="1">
    <location>
        <begin position="63"/>
        <end position="72"/>
    </location>
</feature>
<dbReference type="AlphaFoldDB" id="B0BZI6"/>